<gene>
    <name evidence="2" type="ORF">CLAN_0259</name>
</gene>
<protein>
    <recommendedName>
        <fullName evidence="4">Phosphatidylglycerophosphate synthase</fullName>
    </recommendedName>
</protein>
<sequence length="297" mass="33588">MANGIEKLLEMDLKEVTKRTHIETEYLEYMCEKNYEKLRKLNASGFAKILSREYDLDLQGWIDEYNEYCKENGSCDNSNFTVAPKIPAYTPKSDNSRALSVMLILVLIVVAIVWVVKFTDILDSIELPNFDKNQSVAYSSASVVESAKENLQTTANSVTPLQIDENISSESNETTATKEDNETLESNLTIASVEIQAPIMIENSDKIAKIIPNKTIWIGIKNLDGTNKKSYTTKNAIDLNLSIDQLIQTGHGELILEQDGERKKFEFQKPLRFVVENGVIKEIDYAEFVKLNKGAQW</sequence>
<evidence type="ECO:0000313" key="3">
    <source>
        <dbReference type="Proteomes" id="UP000202031"/>
    </source>
</evidence>
<dbReference type="InterPro" id="IPR010982">
    <property type="entry name" value="Lambda_DNA-bd_dom_sf"/>
</dbReference>
<feature type="transmembrane region" description="Helical" evidence="1">
    <location>
        <begin position="98"/>
        <end position="116"/>
    </location>
</feature>
<proteinExistence type="predicted"/>
<keyword evidence="1" id="KW-1133">Transmembrane helix</keyword>
<dbReference type="EMBL" id="CP015578">
    <property type="protein sequence ID" value="ARQ97030.1"/>
    <property type="molecule type" value="Genomic_DNA"/>
</dbReference>
<reference evidence="3" key="2">
    <citation type="journal article" date="2017" name="Genome Biol. Evol.">
        <title>Comparative genomic analysis identifies a Campylobacter clade deficient in selenium metabolism.</title>
        <authorList>
            <person name="Miller W.G."/>
            <person name="Yee E."/>
            <person name="Lopes B.S."/>
            <person name="Chapman M.H."/>
            <person name="Huynh S."/>
            <person name="Bono J.L."/>
            <person name="Parker C.T."/>
            <person name="Strachan N.J.C."/>
            <person name="Forbes K.J."/>
        </authorList>
    </citation>
    <scope>NUCLEOTIDE SEQUENCE [LARGE SCALE GENOMIC DNA]</scope>
    <source>
        <strain evidence="3">NCTC 13004</strain>
    </source>
</reference>
<dbReference type="AlphaFoldDB" id="A0A1X9SLD0"/>
<dbReference type="Gene3D" id="1.10.260.40">
    <property type="entry name" value="lambda repressor-like DNA-binding domains"/>
    <property type="match status" value="1"/>
</dbReference>
<keyword evidence="1" id="KW-0472">Membrane</keyword>
<dbReference type="GO" id="GO:0003677">
    <property type="term" value="F:DNA binding"/>
    <property type="evidence" value="ECO:0007669"/>
    <property type="project" value="InterPro"/>
</dbReference>
<name>A0A1X9SLD0_9BACT</name>
<reference evidence="3" key="1">
    <citation type="journal article" date="2017" name="Genome Biol. Evol.">
        <title>Comparative Genomic Analysis Identifies a Campylobacter Clade Deficient in Selenium Metabolism.</title>
        <authorList>
            <person name="Miller W.G."/>
            <person name="Yee E."/>
            <person name="Lopes B.S."/>
            <person name="Chapman M.H."/>
            <person name="Huynh S."/>
            <person name="Bono J.L."/>
            <person name="Parker C.T."/>
            <person name="Strachan N.J.C."/>
            <person name="Forbes K.J."/>
        </authorList>
    </citation>
    <scope>NUCLEOTIDE SEQUENCE [LARGE SCALE GENOMIC DNA]</scope>
    <source>
        <strain evidence="3">NCTC 13004</strain>
    </source>
</reference>
<evidence type="ECO:0008006" key="4">
    <source>
        <dbReference type="Google" id="ProtNLM"/>
    </source>
</evidence>
<evidence type="ECO:0000256" key="1">
    <source>
        <dbReference type="SAM" id="Phobius"/>
    </source>
</evidence>
<dbReference type="KEGG" id="clx:CLAN_0259"/>
<evidence type="ECO:0000313" key="2">
    <source>
        <dbReference type="EMBL" id="ARQ97030.1"/>
    </source>
</evidence>
<dbReference type="Proteomes" id="UP000202031">
    <property type="component" value="Chromosome"/>
</dbReference>
<organism evidence="2 3">
    <name type="scientific">Campylobacter lanienae NCTC 13004</name>
    <dbReference type="NCBI Taxonomy" id="1031753"/>
    <lineage>
        <taxon>Bacteria</taxon>
        <taxon>Pseudomonadati</taxon>
        <taxon>Campylobacterota</taxon>
        <taxon>Epsilonproteobacteria</taxon>
        <taxon>Campylobacterales</taxon>
        <taxon>Campylobacteraceae</taxon>
        <taxon>Campylobacter</taxon>
    </lineage>
</organism>
<dbReference type="GeneID" id="46920730"/>
<dbReference type="RefSeq" id="WP_100590395.1">
    <property type="nucleotide sequence ID" value="NZ_CP015578.1"/>
</dbReference>
<accession>A0A1X9SLD0</accession>
<keyword evidence="1" id="KW-0812">Transmembrane</keyword>